<organism evidence="2 3">
    <name type="scientific">Pelagerythrobacter rhizovicinus</name>
    <dbReference type="NCBI Taxonomy" id="2268576"/>
    <lineage>
        <taxon>Bacteria</taxon>
        <taxon>Pseudomonadati</taxon>
        <taxon>Pseudomonadota</taxon>
        <taxon>Alphaproteobacteria</taxon>
        <taxon>Sphingomonadales</taxon>
        <taxon>Erythrobacteraceae</taxon>
        <taxon>Pelagerythrobacter</taxon>
    </lineage>
</organism>
<accession>A0A4Q2KMZ0</accession>
<dbReference type="InterPro" id="IPR001173">
    <property type="entry name" value="Glyco_trans_2-like"/>
</dbReference>
<protein>
    <submittedName>
        <fullName evidence="2">Glycosyltransferase family 2 protein</fullName>
    </submittedName>
</protein>
<gene>
    <name evidence="2" type="ORF">ETX26_06465</name>
</gene>
<evidence type="ECO:0000313" key="3">
    <source>
        <dbReference type="Proteomes" id="UP000293623"/>
    </source>
</evidence>
<sequence>MEDVAARAVPAKGDHLALSYVLPIAAHVPQTRALSGYLRRLSRTVDDVIVVDGSPEEIFDAHARSWSSHVRHLRPGMQTTNGKVAGVMTGVQAARHECLIVADDDVRYRHAELVRMRALLQEHEVVRPQNYFHPLPWHARWDAARSLLNRLGDGDWPGTLGVRRSFLLNAGGYSGEVLFENLELVRTIHAAGGREAVPFDLFVVRRPPDTAHFLSQRVRQAYDEWARPRRFAAELALLPAAILVSRRGPGWLLAAAVCTMAAAEAGRRRGNGRSVFPASSALWAPAWLAERAVTSWMALGTRLIFGGVRYRNTRMRNAATPRHILEENVGERPFHTRAELAAESNTQEQSNG</sequence>
<comment type="caution">
    <text evidence="2">The sequence shown here is derived from an EMBL/GenBank/DDBJ whole genome shotgun (WGS) entry which is preliminary data.</text>
</comment>
<keyword evidence="2" id="KW-0808">Transferase</keyword>
<evidence type="ECO:0000259" key="1">
    <source>
        <dbReference type="Pfam" id="PF00535"/>
    </source>
</evidence>
<dbReference type="EMBL" id="SDPV01000001">
    <property type="protein sequence ID" value="RXZ66718.1"/>
    <property type="molecule type" value="Genomic_DNA"/>
</dbReference>
<keyword evidence="3" id="KW-1185">Reference proteome</keyword>
<dbReference type="AlphaFoldDB" id="A0A4Q2KMZ0"/>
<feature type="domain" description="Glycosyltransferase 2-like" evidence="1">
    <location>
        <begin position="42"/>
        <end position="143"/>
    </location>
</feature>
<name>A0A4Q2KMZ0_9SPHN</name>
<dbReference type="CDD" id="cd00761">
    <property type="entry name" value="Glyco_tranf_GTA_type"/>
    <property type="match status" value="1"/>
</dbReference>
<dbReference type="Pfam" id="PF00535">
    <property type="entry name" value="Glycos_transf_2"/>
    <property type="match status" value="1"/>
</dbReference>
<proteinExistence type="predicted"/>
<dbReference type="Proteomes" id="UP000293623">
    <property type="component" value="Unassembled WGS sequence"/>
</dbReference>
<dbReference type="InterPro" id="IPR029044">
    <property type="entry name" value="Nucleotide-diphossugar_trans"/>
</dbReference>
<reference evidence="2 3" key="1">
    <citation type="submission" date="2019-01" db="EMBL/GenBank/DDBJ databases">
        <title>Altererythrobacter rhizovicinus sp. nov., isolated from the rhizosphere soil of Haloxylon ammodendron.</title>
        <authorList>
            <person name="Li H.-P."/>
            <person name="Gou J.-Y."/>
            <person name="Yao D."/>
            <person name="Han Q.-Q."/>
            <person name="Shao K.-Z."/>
            <person name="Zhao Q."/>
            <person name="Zhang J.-L."/>
        </authorList>
    </citation>
    <scope>NUCLEOTIDE SEQUENCE [LARGE SCALE GENOMIC DNA]</scope>
    <source>
        <strain evidence="2 3">AY-3R</strain>
    </source>
</reference>
<evidence type="ECO:0000313" key="2">
    <source>
        <dbReference type="EMBL" id="RXZ66718.1"/>
    </source>
</evidence>
<dbReference type="SUPFAM" id="SSF53448">
    <property type="entry name" value="Nucleotide-diphospho-sugar transferases"/>
    <property type="match status" value="1"/>
</dbReference>
<dbReference type="GO" id="GO:0016740">
    <property type="term" value="F:transferase activity"/>
    <property type="evidence" value="ECO:0007669"/>
    <property type="project" value="UniProtKB-KW"/>
</dbReference>
<dbReference type="OrthoDB" id="7432283at2"/>
<dbReference type="Gene3D" id="3.90.550.10">
    <property type="entry name" value="Spore Coat Polysaccharide Biosynthesis Protein SpsA, Chain A"/>
    <property type="match status" value="1"/>
</dbReference>